<protein>
    <recommendedName>
        <fullName evidence="1">Gp28/Gp37-like domain-containing protein</fullName>
    </recommendedName>
</protein>
<evidence type="ECO:0000259" key="1">
    <source>
        <dbReference type="Pfam" id="PF14594"/>
    </source>
</evidence>
<reference evidence="2" key="1">
    <citation type="journal article" date="2015" name="Nature">
        <title>Complex archaea that bridge the gap between prokaryotes and eukaryotes.</title>
        <authorList>
            <person name="Spang A."/>
            <person name="Saw J.H."/>
            <person name="Jorgensen S.L."/>
            <person name="Zaremba-Niedzwiedzka K."/>
            <person name="Martijn J."/>
            <person name="Lind A.E."/>
            <person name="van Eijk R."/>
            <person name="Schleper C."/>
            <person name="Guy L."/>
            <person name="Ettema T.J."/>
        </authorList>
    </citation>
    <scope>NUCLEOTIDE SEQUENCE</scope>
</reference>
<comment type="caution">
    <text evidence="2">The sequence shown here is derived from an EMBL/GenBank/DDBJ whole genome shotgun (WGS) entry which is preliminary data.</text>
</comment>
<dbReference type="Pfam" id="PF14594">
    <property type="entry name" value="Sipho_Gp37"/>
    <property type="match status" value="1"/>
</dbReference>
<evidence type="ECO:0000313" key="2">
    <source>
        <dbReference type="EMBL" id="KKK51947.1"/>
    </source>
</evidence>
<organism evidence="2">
    <name type="scientific">marine sediment metagenome</name>
    <dbReference type="NCBI Taxonomy" id="412755"/>
    <lineage>
        <taxon>unclassified sequences</taxon>
        <taxon>metagenomes</taxon>
        <taxon>ecological metagenomes</taxon>
    </lineage>
</organism>
<accession>A0A0F8W5H5</accession>
<sequence>GNTLILTGRSLESILDRRVIWDAIAMSGNLQTEIERLLDDNAISPTDGLRTFSDLVFNTSADAIITALTVDTQFNGETLYKVLSQLCMADGIGFRILRDLVTDKFDFELYAGVDRSYDQSTNEFVAFTSALDNLLNADYIESSRPQKTVCLVAGTAGVGSIKTTSTVFAPGGSALSDLARRELYFEASVSRNTPDGELSEADYLLQLEGRGKEELAKWVYLKSFVGEIDPTMYNYGEEFNMGDILQIADDYGHSTQSRVIEMIYSQDESAISMYPTFETVE</sequence>
<feature type="non-terminal residue" evidence="2">
    <location>
        <position position="1"/>
    </location>
</feature>
<proteinExistence type="predicted"/>
<dbReference type="EMBL" id="LAZR01067261">
    <property type="protein sequence ID" value="KKK51947.1"/>
    <property type="molecule type" value="Genomic_DNA"/>
</dbReference>
<dbReference type="InterPro" id="IPR029432">
    <property type="entry name" value="Gp28/Gp37-like_dom"/>
</dbReference>
<feature type="domain" description="Gp28/Gp37-like" evidence="1">
    <location>
        <begin position="3"/>
        <end position="275"/>
    </location>
</feature>
<name>A0A0F8W5H5_9ZZZZ</name>
<gene>
    <name evidence="2" type="ORF">LCGC14_3109870</name>
</gene>
<dbReference type="AlphaFoldDB" id="A0A0F8W5H5"/>